<organism evidence="3">
    <name type="scientific">uncultured Aureispira sp</name>
    <dbReference type="NCBI Taxonomy" id="1331704"/>
    <lineage>
        <taxon>Bacteria</taxon>
        <taxon>Pseudomonadati</taxon>
        <taxon>Bacteroidota</taxon>
        <taxon>Saprospiria</taxon>
        <taxon>Saprospirales</taxon>
        <taxon>Saprospiraceae</taxon>
        <taxon>Aureispira</taxon>
        <taxon>environmental samples</taxon>
    </lineage>
</organism>
<sequence length="325" mass="37615">MKKVLFLLLFLLSFQWGFGQDLKLATFNCEFLLKKKVHLKYGLPYNMKYAKGNAKQEWQDERFRQKKFEESTQKVAAHLKKINADVLGLTEVGNASEVKLLVEELKKQGLDYQYWKVCKSEDTGTGQHVAFLSKYELTDVIPSFPNRGLYFTESDQDEIDETGISKGMKATIKFKDSPIHLFLLHLKSERGGEDSDQRRLMQAEIARRIMIPYLQKEEHVVVMGDLNSEKRHPALLTIRGFKDIEAELVQTGDSYYFEDYETRWTYNYKGQKEQIDHILLSLSLKNACKDNNPKQKQWGIKTSILPTGNEAISDHNALIVTLSFE</sequence>
<accession>A0A6S6U9J1</accession>
<evidence type="ECO:0000259" key="2">
    <source>
        <dbReference type="Pfam" id="PF03372"/>
    </source>
</evidence>
<protein>
    <recommendedName>
        <fullName evidence="2">Endonuclease/exonuclease/phosphatase domain-containing protein</fullName>
    </recommendedName>
</protein>
<proteinExistence type="predicted"/>
<reference evidence="3" key="1">
    <citation type="submission" date="2020-01" db="EMBL/GenBank/DDBJ databases">
        <authorList>
            <person name="Meier V. D."/>
            <person name="Meier V D."/>
        </authorList>
    </citation>
    <scope>NUCLEOTIDE SEQUENCE</scope>
    <source>
        <strain evidence="3">HLG_WM_MAG_10</strain>
    </source>
</reference>
<evidence type="ECO:0000313" key="3">
    <source>
        <dbReference type="EMBL" id="CAA6825960.1"/>
    </source>
</evidence>
<dbReference type="AlphaFoldDB" id="A0A6S6U9J1"/>
<dbReference type="Pfam" id="PF03372">
    <property type="entry name" value="Exo_endo_phos"/>
    <property type="match status" value="1"/>
</dbReference>
<dbReference type="InterPro" id="IPR036691">
    <property type="entry name" value="Endo/exonu/phosph_ase_sf"/>
</dbReference>
<evidence type="ECO:0000256" key="1">
    <source>
        <dbReference type="SAM" id="SignalP"/>
    </source>
</evidence>
<feature type="domain" description="Endonuclease/exonuclease/phosphatase" evidence="2">
    <location>
        <begin position="26"/>
        <end position="286"/>
    </location>
</feature>
<dbReference type="InterPro" id="IPR005135">
    <property type="entry name" value="Endo/exonuclease/phosphatase"/>
</dbReference>
<keyword evidence="1" id="KW-0732">Signal</keyword>
<feature type="chain" id="PRO_5028095576" description="Endonuclease/exonuclease/phosphatase domain-containing protein" evidence="1">
    <location>
        <begin position="20"/>
        <end position="325"/>
    </location>
</feature>
<dbReference type="PANTHER" id="PTHR42834:SF1">
    <property type="entry name" value="ENDONUCLEASE_EXONUCLEASE_PHOSPHATASE FAMILY PROTEIN (AFU_ORTHOLOGUE AFUA_3G09210)"/>
    <property type="match status" value="1"/>
</dbReference>
<gene>
    <name evidence="3" type="ORF">HELGO_WM20408</name>
</gene>
<dbReference type="SUPFAM" id="SSF56219">
    <property type="entry name" value="DNase I-like"/>
    <property type="match status" value="1"/>
</dbReference>
<dbReference type="Gene3D" id="3.60.10.10">
    <property type="entry name" value="Endonuclease/exonuclease/phosphatase"/>
    <property type="match status" value="1"/>
</dbReference>
<dbReference type="PANTHER" id="PTHR42834">
    <property type="entry name" value="ENDONUCLEASE/EXONUCLEASE/PHOSPHATASE FAMILY PROTEIN (AFU_ORTHOLOGUE AFUA_3G09210)"/>
    <property type="match status" value="1"/>
</dbReference>
<dbReference type="GO" id="GO:0003824">
    <property type="term" value="F:catalytic activity"/>
    <property type="evidence" value="ECO:0007669"/>
    <property type="project" value="InterPro"/>
</dbReference>
<dbReference type="EMBL" id="CACVAQ010000372">
    <property type="protein sequence ID" value="CAA6825960.1"/>
    <property type="molecule type" value="Genomic_DNA"/>
</dbReference>
<feature type="signal peptide" evidence="1">
    <location>
        <begin position="1"/>
        <end position="19"/>
    </location>
</feature>
<name>A0A6S6U9J1_9BACT</name>